<sequence length="242" mass="27089">MTGRKDTPYCTAADRSDLLHTRSPKSICYASVLHLLLVEVYEELQATGNTPLVIFGSLLGAVRNDSMIPFTEDTDIGFVGKLNAKEVLQQELWSKGYHLFFKGVWRVCVAPTHPLAGILYDPNRSLTKYIGVPYVDLYRMQNLNNGNWDVEELKSSNGRLLPTDKVEPFSQVTINGMPFNTVHDPKFFLRRAYGASYMTPRPRRSFSKANIAAKTKPVPQHGDKTKMPGKNLGKPATTNSKP</sequence>
<gene>
    <name evidence="2" type="ORF">V7S43_013807</name>
</gene>
<organism evidence="2 3">
    <name type="scientific">Phytophthora oleae</name>
    <dbReference type="NCBI Taxonomy" id="2107226"/>
    <lineage>
        <taxon>Eukaryota</taxon>
        <taxon>Sar</taxon>
        <taxon>Stramenopiles</taxon>
        <taxon>Oomycota</taxon>
        <taxon>Peronosporomycetes</taxon>
        <taxon>Peronosporales</taxon>
        <taxon>Peronosporaceae</taxon>
        <taxon>Phytophthora</taxon>
    </lineage>
</organism>
<accession>A0ABD3F304</accession>
<evidence type="ECO:0000256" key="1">
    <source>
        <dbReference type="SAM" id="MobiDB-lite"/>
    </source>
</evidence>
<dbReference type="PANTHER" id="PTHR13627:SF33">
    <property type="entry name" value="LICD FAMILY PROTEIN"/>
    <property type="match status" value="1"/>
</dbReference>
<evidence type="ECO:0000313" key="3">
    <source>
        <dbReference type="Proteomes" id="UP001632037"/>
    </source>
</evidence>
<evidence type="ECO:0008006" key="4">
    <source>
        <dbReference type="Google" id="ProtNLM"/>
    </source>
</evidence>
<feature type="region of interest" description="Disordered" evidence="1">
    <location>
        <begin position="200"/>
        <end position="242"/>
    </location>
</feature>
<dbReference type="EMBL" id="JBIMZQ010000037">
    <property type="protein sequence ID" value="KAL3661200.1"/>
    <property type="molecule type" value="Genomic_DNA"/>
</dbReference>
<dbReference type="InterPro" id="IPR052613">
    <property type="entry name" value="LicD_transferase"/>
</dbReference>
<comment type="caution">
    <text evidence="2">The sequence shown here is derived from an EMBL/GenBank/DDBJ whole genome shotgun (WGS) entry which is preliminary data.</text>
</comment>
<protein>
    <recommendedName>
        <fullName evidence="4">Polymerase nucleotidyl transferase domain-containing protein</fullName>
    </recommendedName>
</protein>
<proteinExistence type="predicted"/>
<name>A0ABD3F304_9STRA</name>
<dbReference type="Proteomes" id="UP001632037">
    <property type="component" value="Unassembled WGS sequence"/>
</dbReference>
<keyword evidence="3" id="KW-1185">Reference proteome</keyword>
<reference evidence="2 3" key="1">
    <citation type="submission" date="2024-09" db="EMBL/GenBank/DDBJ databases">
        <title>Genome sequencing and assembly of Phytophthora oleae, isolate VK10A, causative agent of rot of olive drupes.</title>
        <authorList>
            <person name="Conti Taguali S."/>
            <person name="Riolo M."/>
            <person name="La Spada F."/>
            <person name="Cacciola S.O."/>
            <person name="Dionisio G."/>
        </authorList>
    </citation>
    <scope>NUCLEOTIDE SEQUENCE [LARGE SCALE GENOMIC DNA]</scope>
    <source>
        <strain evidence="2 3">VK10A</strain>
    </source>
</reference>
<dbReference type="AlphaFoldDB" id="A0ABD3F304"/>
<dbReference type="PANTHER" id="PTHR13627">
    <property type="entry name" value="FUKUTIN RELATED PROTEIN"/>
    <property type="match status" value="1"/>
</dbReference>
<evidence type="ECO:0000313" key="2">
    <source>
        <dbReference type="EMBL" id="KAL3661200.1"/>
    </source>
</evidence>